<dbReference type="Proteomes" id="UP000077266">
    <property type="component" value="Unassembled WGS sequence"/>
</dbReference>
<dbReference type="Gene3D" id="3.40.50.12780">
    <property type="entry name" value="N-terminal domain of ligase-like"/>
    <property type="match status" value="1"/>
</dbReference>
<dbReference type="AlphaFoldDB" id="A0A165FQA9"/>
<evidence type="ECO:0000256" key="5">
    <source>
        <dbReference type="ARBA" id="ARBA00036813"/>
    </source>
</evidence>
<proteinExistence type="inferred from homology"/>
<dbReference type="OrthoDB" id="1700726at2759"/>
<evidence type="ECO:0000313" key="9">
    <source>
        <dbReference type="Proteomes" id="UP000077266"/>
    </source>
</evidence>
<sequence>MPFGKGKPDWGGVASVEIGPRVPGESPVRRSPLAKDKLPTTPLEGVNTVYDVLKHVSRTHGTKPALGYRDVVRIVEEEKEVKKIVEGKEVTQKKVWKYFQLSDYKYISFIEMDNIVHDIARGLADIGVERSDVVNIFAATSHHWQLVQHACMAIGSTIATAYDTLGEDGLTHSLNEPEVAGVFTDADLLPIFSRVLPNAPSIRFVIYNGDADPKVLEKIKGTREGIKVLTLDELREAGKKSETKIDDRAPKAEDVAMIMYTSGTTGNPKGVVITHGNLIASLGGIDLLLGHHWREDDTFLHYLPLAHVLEYIVELAFLFFGITAGYGRVKTLTDASVRNCKGDLAAFRPSLMIGVPAVWETIRKGILSEVNKAGSLRKSVFNASLTIKKAGVPGLSNVVDAVVLKAVKEKTGGRLRLTMSGGAALSRETQEFLTAALVDVLQGYGMTETCGMCTILPPEFFDFGVVGAPVPCAEIKLVDVPDAGYKSTNKLPQGEILIRGPAVTKGYYKRDDLNNDPSIFEPAEKGGWLHTGDVGQWNADGTLSIIDRIKNLVKLSGGEYIALERLESTYKSANVVNNIAVVANSDVRQPIAVVFPHEANLRIALGDKAEGKDLEALCKLKEAQDLVARECNKAGKSVGFKPMESLTTTVLVHEEWTPQNGLLTAAQKLQRRKIEERYADGIKAAFKSSQGTD</sequence>
<evidence type="ECO:0000256" key="3">
    <source>
        <dbReference type="ARBA" id="ARBA00022741"/>
    </source>
</evidence>
<dbReference type="InterPro" id="IPR000873">
    <property type="entry name" value="AMP-dep_synth/lig_dom"/>
</dbReference>
<comment type="catalytic activity">
    <reaction evidence="5">
        <text>a long-chain fatty acid + ATP + CoA = a long-chain fatty acyl-CoA + AMP + diphosphate</text>
        <dbReference type="Rhea" id="RHEA:15421"/>
        <dbReference type="ChEBI" id="CHEBI:30616"/>
        <dbReference type="ChEBI" id="CHEBI:33019"/>
        <dbReference type="ChEBI" id="CHEBI:57287"/>
        <dbReference type="ChEBI" id="CHEBI:57560"/>
        <dbReference type="ChEBI" id="CHEBI:83139"/>
        <dbReference type="ChEBI" id="CHEBI:456215"/>
        <dbReference type="EC" id="6.2.1.3"/>
    </reaction>
</comment>
<keyword evidence="3" id="KW-0547">Nucleotide-binding</keyword>
<dbReference type="GO" id="GO:0004467">
    <property type="term" value="F:long-chain fatty acid-CoA ligase activity"/>
    <property type="evidence" value="ECO:0007669"/>
    <property type="project" value="UniProtKB-EC"/>
</dbReference>
<evidence type="ECO:0000313" key="8">
    <source>
        <dbReference type="EMBL" id="KZV89358.1"/>
    </source>
</evidence>
<dbReference type="PRINTS" id="PR00154">
    <property type="entry name" value="AMPBINDING"/>
</dbReference>
<dbReference type="InterPro" id="IPR020459">
    <property type="entry name" value="AMP-binding"/>
</dbReference>
<name>A0A165FQA9_EXIGL</name>
<dbReference type="PANTHER" id="PTHR43272:SF83">
    <property type="entry name" value="ACYL-COA SYNTHETASE LONG-CHAIN, ISOFORM J"/>
    <property type="match status" value="1"/>
</dbReference>
<dbReference type="GO" id="GO:0035336">
    <property type="term" value="P:long-chain fatty-acyl-CoA metabolic process"/>
    <property type="evidence" value="ECO:0007669"/>
    <property type="project" value="TreeGrafter"/>
</dbReference>
<dbReference type="STRING" id="1314781.A0A165FQA9"/>
<dbReference type="PROSITE" id="PS00455">
    <property type="entry name" value="AMP_BINDING"/>
    <property type="match status" value="1"/>
</dbReference>
<gene>
    <name evidence="8" type="ORF">EXIGLDRAFT_678072</name>
</gene>
<comment type="similarity">
    <text evidence="1">Belongs to the ATP-dependent AMP-binding enzyme family.</text>
</comment>
<evidence type="ECO:0000256" key="6">
    <source>
        <dbReference type="SAM" id="MobiDB-lite"/>
    </source>
</evidence>
<dbReference type="EMBL" id="KV426074">
    <property type="protein sequence ID" value="KZV89358.1"/>
    <property type="molecule type" value="Genomic_DNA"/>
</dbReference>
<dbReference type="GO" id="GO:0005886">
    <property type="term" value="C:plasma membrane"/>
    <property type="evidence" value="ECO:0007669"/>
    <property type="project" value="TreeGrafter"/>
</dbReference>
<evidence type="ECO:0000256" key="1">
    <source>
        <dbReference type="ARBA" id="ARBA00006432"/>
    </source>
</evidence>
<dbReference type="GO" id="GO:0005811">
    <property type="term" value="C:lipid droplet"/>
    <property type="evidence" value="ECO:0007669"/>
    <property type="project" value="TreeGrafter"/>
</dbReference>
<keyword evidence="2" id="KW-0436">Ligase</keyword>
<dbReference type="GO" id="GO:0005524">
    <property type="term" value="F:ATP binding"/>
    <property type="evidence" value="ECO:0007669"/>
    <property type="project" value="UniProtKB-KW"/>
</dbReference>
<dbReference type="PANTHER" id="PTHR43272">
    <property type="entry name" value="LONG-CHAIN-FATTY-ACID--COA LIGASE"/>
    <property type="match status" value="1"/>
</dbReference>
<organism evidence="8 9">
    <name type="scientific">Exidia glandulosa HHB12029</name>
    <dbReference type="NCBI Taxonomy" id="1314781"/>
    <lineage>
        <taxon>Eukaryota</taxon>
        <taxon>Fungi</taxon>
        <taxon>Dikarya</taxon>
        <taxon>Basidiomycota</taxon>
        <taxon>Agaricomycotina</taxon>
        <taxon>Agaricomycetes</taxon>
        <taxon>Auriculariales</taxon>
        <taxon>Exidiaceae</taxon>
        <taxon>Exidia</taxon>
    </lineage>
</organism>
<evidence type="ECO:0000256" key="4">
    <source>
        <dbReference type="ARBA" id="ARBA00022840"/>
    </source>
</evidence>
<keyword evidence="4" id="KW-0067">ATP-binding</keyword>
<keyword evidence="9" id="KW-1185">Reference proteome</keyword>
<feature type="domain" description="AMP-dependent synthetase/ligase" evidence="7">
    <location>
        <begin position="102"/>
        <end position="508"/>
    </location>
</feature>
<protein>
    <submittedName>
        <fullName evidence="8">Acetyl-CoA synthetase-like protein</fullName>
    </submittedName>
</protein>
<dbReference type="GO" id="GO:0005783">
    <property type="term" value="C:endoplasmic reticulum"/>
    <property type="evidence" value="ECO:0007669"/>
    <property type="project" value="TreeGrafter"/>
</dbReference>
<dbReference type="InterPro" id="IPR042099">
    <property type="entry name" value="ANL_N_sf"/>
</dbReference>
<dbReference type="InterPro" id="IPR020845">
    <property type="entry name" value="AMP-binding_CS"/>
</dbReference>
<evidence type="ECO:0000256" key="2">
    <source>
        <dbReference type="ARBA" id="ARBA00022598"/>
    </source>
</evidence>
<evidence type="ECO:0000259" key="7">
    <source>
        <dbReference type="Pfam" id="PF00501"/>
    </source>
</evidence>
<dbReference type="InParanoid" id="A0A165FQA9"/>
<dbReference type="SUPFAM" id="SSF56801">
    <property type="entry name" value="Acetyl-CoA synthetase-like"/>
    <property type="match status" value="1"/>
</dbReference>
<dbReference type="Pfam" id="PF00501">
    <property type="entry name" value="AMP-binding"/>
    <property type="match status" value="1"/>
</dbReference>
<dbReference type="FunCoup" id="A0A165FQA9">
    <property type="interactions" value="257"/>
</dbReference>
<feature type="region of interest" description="Disordered" evidence="6">
    <location>
        <begin position="1"/>
        <end position="37"/>
    </location>
</feature>
<reference evidence="8 9" key="1">
    <citation type="journal article" date="2016" name="Mol. Biol. Evol.">
        <title>Comparative Genomics of Early-Diverging Mushroom-Forming Fungi Provides Insights into the Origins of Lignocellulose Decay Capabilities.</title>
        <authorList>
            <person name="Nagy L.G."/>
            <person name="Riley R."/>
            <person name="Tritt A."/>
            <person name="Adam C."/>
            <person name="Daum C."/>
            <person name="Floudas D."/>
            <person name="Sun H."/>
            <person name="Yadav J.S."/>
            <person name="Pangilinan J."/>
            <person name="Larsson K.H."/>
            <person name="Matsuura K."/>
            <person name="Barry K."/>
            <person name="Labutti K."/>
            <person name="Kuo R."/>
            <person name="Ohm R.A."/>
            <person name="Bhattacharya S.S."/>
            <person name="Shirouzu T."/>
            <person name="Yoshinaga Y."/>
            <person name="Martin F.M."/>
            <person name="Grigoriev I.V."/>
            <person name="Hibbett D.S."/>
        </authorList>
    </citation>
    <scope>NUCLEOTIDE SEQUENCE [LARGE SCALE GENOMIC DNA]</scope>
    <source>
        <strain evidence="8 9">HHB12029</strain>
    </source>
</reference>
<accession>A0A165FQA9</accession>